<sequence length="502" mass="56061">MERIPEPEVRALNILQAVIDEANARRNLVPPEPWLDVLARYPQEFANWVALRLRVGATNSPAAIVNTRKSGQGVRPVPIVGIAERIAYRALTNHVVQGLSFPTRSLEDYRQFANGPILQGLDGSGDVRSLLPAHTKYVAEADVAAFYQYVDHDLLKGELEFQVGRVYETGVLIDLLGEIQGTAFGLPQLLDPSDLLSEVYIRMLERDLVRQGLVLWRYNDDFRLLANGYDEAQLAVEQVSDAARRLGLVLSDQKTHISRLVTYIVRNASVPVDEDDAQIDVTTLSPGSNDYAGSLMSPEEANGVLRRISLPPRDENRLDLKNLRHDDVKLLRSALNSLAHHEDEGGLRYLVSLTLFVPVLTPKVCTYLISMFDAHASTVDEIWDTLTQNHADSLSDWQRAWLVYVARICGMLALQPDGRLSWVRGQLRRNSDLLHAEVSLCLAQGGAIEFSELDVSLRVRPEALSPWYVLGMKELHSIGLVNANQISAVKQSSPLYRLLLEL</sequence>
<keyword evidence="3" id="KW-1185">Reference proteome</keyword>
<name>A0ABY5Z1S7_9ACTN</name>
<accession>A0ABY5Z1S7</accession>
<dbReference type="InterPro" id="IPR000477">
    <property type="entry name" value="RT_dom"/>
</dbReference>
<proteinExistence type="predicted"/>
<organism evidence="2 3">
    <name type="scientific">Dactylosporangium roseum</name>
    <dbReference type="NCBI Taxonomy" id="47989"/>
    <lineage>
        <taxon>Bacteria</taxon>
        <taxon>Bacillati</taxon>
        <taxon>Actinomycetota</taxon>
        <taxon>Actinomycetes</taxon>
        <taxon>Micromonosporales</taxon>
        <taxon>Micromonosporaceae</taxon>
        <taxon>Dactylosporangium</taxon>
    </lineage>
</organism>
<dbReference type="CDD" id="cd01646">
    <property type="entry name" value="RT_Bac_retron_I"/>
    <property type="match status" value="1"/>
</dbReference>
<dbReference type="PROSITE" id="PS50878">
    <property type="entry name" value="RT_POL"/>
    <property type="match status" value="1"/>
</dbReference>
<keyword evidence="2" id="KW-0808">Transferase</keyword>
<gene>
    <name evidence="2" type="ORF">Drose_32355</name>
</gene>
<protein>
    <submittedName>
        <fullName evidence="2">RNA-directed DNA polymerase</fullName>
    </submittedName>
</protein>
<dbReference type="GO" id="GO:0003964">
    <property type="term" value="F:RNA-directed DNA polymerase activity"/>
    <property type="evidence" value="ECO:0007669"/>
    <property type="project" value="UniProtKB-KW"/>
</dbReference>
<dbReference type="EMBL" id="CP073721">
    <property type="protein sequence ID" value="UWZ35747.1"/>
    <property type="molecule type" value="Genomic_DNA"/>
</dbReference>
<evidence type="ECO:0000313" key="2">
    <source>
        <dbReference type="EMBL" id="UWZ35747.1"/>
    </source>
</evidence>
<keyword evidence="2" id="KW-0695">RNA-directed DNA polymerase</keyword>
<dbReference type="RefSeq" id="WP_260725096.1">
    <property type="nucleotide sequence ID" value="NZ_BAAABS010000083.1"/>
</dbReference>
<dbReference type="Pfam" id="PF00078">
    <property type="entry name" value="RVT_1"/>
    <property type="match status" value="1"/>
</dbReference>
<evidence type="ECO:0000259" key="1">
    <source>
        <dbReference type="PROSITE" id="PS50878"/>
    </source>
</evidence>
<reference evidence="2" key="1">
    <citation type="submission" date="2021-04" db="EMBL/GenBank/DDBJ databases">
        <title>Biosynthetic gene clusters of Dactylosporangioum roseum.</title>
        <authorList>
            <person name="Hartkoorn R.C."/>
            <person name="Beaudoing E."/>
            <person name="Hot D."/>
            <person name="Moureu S."/>
        </authorList>
    </citation>
    <scope>NUCLEOTIDE SEQUENCE</scope>
    <source>
        <strain evidence="2">NRRL B-16295</strain>
    </source>
</reference>
<dbReference type="Proteomes" id="UP001058271">
    <property type="component" value="Chromosome"/>
</dbReference>
<keyword evidence="2" id="KW-0548">Nucleotidyltransferase</keyword>
<feature type="domain" description="Reverse transcriptase" evidence="1">
    <location>
        <begin position="1"/>
        <end position="296"/>
    </location>
</feature>
<evidence type="ECO:0000313" key="3">
    <source>
        <dbReference type="Proteomes" id="UP001058271"/>
    </source>
</evidence>